<comment type="caution">
    <text evidence="9">The sequence shown here is derived from an EMBL/GenBank/DDBJ whole genome shotgun (WGS) entry which is preliminary data.</text>
</comment>
<dbReference type="PANTHER" id="PTHR38340">
    <property type="entry name" value="S-LAYER PROTEIN"/>
    <property type="match status" value="1"/>
</dbReference>
<evidence type="ECO:0000313" key="9">
    <source>
        <dbReference type="EMBL" id="NBZ86991.1"/>
    </source>
</evidence>
<dbReference type="PRINTS" id="PR00313">
    <property type="entry name" value="CABNDNGRPT"/>
</dbReference>
<evidence type="ECO:0000256" key="6">
    <source>
        <dbReference type="ARBA" id="ARBA00023026"/>
    </source>
</evidence>
<evidence type="ECO:0000256" key="3">
    <source>
        <dbReference type="ARBA" id="ARBA00022525"/>
    </source>
</evidence>
<dbReference type="PROSITE" id="PS00330">
    <property type="entry name" value="HEMOLYSIN_CALCIUM"/>
    <property type="match status" value="5"/>
</dbReference>
<dbReference type="EMBL" id="JAABNR010000004">
    <property type="protein sequence ID" value="NBZ86991.1"/>
    <property type="molecule type" value="Genomic_DNA"/>
</dbReference>
<dbReference type="InterPro" id="IPR018511">
    <property type="entry name" value="Hemolysin-typ_Ca-bd_CS"/>
</dbReference>
<feature type="region of interest" description="Disordered" evidence="8">
    <location>
        <begin position="138"/>
        <end position="172"/>
    </location>
</feature>
<accession>A0AAE5BTR5</accession>
<dbReference type="InterPro" id="IPR011049">
    <property type="entry name" value="Serralysin-like_metalloprot_C"/>
</dbReference>
<dbReference type="GO" id="GO:0090729">
    <property type="term" value="F:toxin activity"/>
    <property type="evidence" value="ECO:0007669"/>
    <property type="project" value="UniProtKB-KW"/>
</dbReference>
<keyword evidence="7" id="KW-0472">Membrane</keyword>
<keyword evidence="3" id="KW-0964">Secreted</keyword>
<evidence type="ECO:0000256" key="7">
    <source>
        <dbReference type="ARBA" id="ARBA00023136"/>
    </source>
</evidence>
<gene>
    <name evidence="9" type="ORF">GV832_05310</name>
</gene>
<evidence type="ECO:0000256" key="8">
    <source>
        <dbReference type="SAM" id="MobiDB-lite"/>
    </source>
</evidence>
<protein>
    <recommendedName>
        <fullName evidence="11">Calcium-binding protein</fullName>
    </recommendedName>
</protein>
<dbReference type="RefSeq" id="WP_168773802.1">
    <property type="nucleotide sequence ID" value="NZ_JAABNR010000004.1"/>
</dbReference>
<dbReference type="PANTHER" id="PTHR38340:SF1">
    <property type="entry name" value="S-LAYER PROTEIN"/>
    <property type="match status" value="1"/>
</dbReference>
<dbReference type="SUPFAM" id="SSF51120">
    <property type="entry name" value="beta-Roll"/>
    <property type="match status" value="5"/>
</dbReference>
<evidence type="ECO:0000256" key="2">
    <source>
        <dbReference type="ARBA" id="ARBA00004613"/>
    </source>
</evidence>
<proteinExistence type="predicted"/>
<comment type="subcellular location">
    <subcellularLocation>
        <location evidence="1">Membrane</location>
    </subcellularLocation>
    <subcellularLocation>
        <location evidence="2">Secreted</location>
    </subcellularLocation>
</comment>
<dbReference type="InterPro" id="IPR001343">
    <property type="entry name" value="Hemolysn_Ca-bd"/>
</dbReference>
<keyword evidence="5" id="KW-0677">Repeat</keyword>
<name>A0AAE5BTR5_9RHOB</name>
<evidence type="ECO:0000256" key="1">
    <source>
        <dbReference type="ARBA" id="ARBA00004370"/>
    </source>
</evidence>
<dbReference type="InterPro" id="IPR050557">
    <property type="entry name" value="RTX_toxin/Mannuronan_C5-epim"/>
</dbReference>
<reference evidence="9" key="1">
    <citation type="submission" date="2020-01" db="EMBL/GenBank/DDBJ databases">
        <authorList>
            <person name="Chen W.-M."/>
        </authorList>
    </citation>
    <scope>NUCLEOTIDE SEQUENCE</scope>
    <source>
        <strain evidence="9">CYK-10</strain>
    </source>
</reference>
<evidence type="ECO:0000256" key="4">
    <source>
        <dbReference type="ARBA" id="ARBA00022656"/>
    </source>
</evidence>
<dbReference type="GO" id="GO:0005509">
    <property type="term" value="F:calcium ion binding"/>
    <property type="evidence" value="ECO:0007669"/>
    <property type="project" value="InterPro"/>
</dbReference>
<dbReference type="AlphaFoldDB" id="A0AAE5BTR5"/>
<dbReference type="GO" id="GO:0016020">
    <property type="term" value="C:membrane"/>
    <property type="evidence" value="ECO:0007669"/>
    <property type="project" value="UniProtKB-SubCell"/>
</dbReference>
<dbReference type="GO" id="GO:0005576">
    <property type="term" value="C:extracellular region"/>
    <property type="evidence" value="ECO:0007669"/>
    <property type="project" value="UniProtKB-SubCell"/>
</dbReference>
<keyword evidence="4" id="KW-0800">Toxin</keyword>
<organism evidence="9 10">
    <name type="scientific">Stagnihabitans tardus</name>
    <dbReference type="NCBI Taxonomy" id="2699202"/>
    <lineage>
        <taxon>Bacteria</taxon>
        <taxon>Pseudomonadati</taxon>
        <taxon>Pseudomonadota</taxon>
        <taxon>Alphaproteobacteria</taxon>
        <taxon>Rhodobacterales</taxon>
        <taxon>Paracoccaceae</taxon>
        <taxon>Stagnihabitans</taxon>
    </lineage>
</organism>
<evidence type="ECO:0000256" key="5">
    <source>
        <dbReference type="ARBA" id="ARBA00022737"/>
    </source>
</evidence>
<evidence type="ECO:0000313" key="10">
    <source>
        <dbReference type="Proteomes" id="UP001193501"/>
    </source>
</evidence>
<evidence type="ECO:0008006" key="11">
    <source>
        <dbReference type="Google" id="ProtNLM"/>
    </source>
</evidence>
<dbReference type="Gene3D" id="2.150.10.10">
    <property type="entry name" value="Serralysin-like metalloprotease, C-terminal"/>
    <property type="match status" value="6"/>
</dbReference>
<keyword evidence="6" id="KW-0843">Virulence</keyword>
<dbReference type="Proteomes" id="UP001193501">
    <property type="component" value="Unassembled WGS sequence"/>
</dbReference>
<sequence length="814" mass="83903">MAILETNGAAVTMTLAEFLSWDRIVHSLATPWVPISITLTTPGAANLGARVPSQVTTFTLANGSWHLTFGGEFDRVLALGGNDWLDTGSGKDTVFGGAGRDTVFGGLGEDLLQGEAGADLIHGGDGNDTLTGGIGSDRLYGGAGNDQAQGDDGNDLIDGGEGNDTLQGGIGNDTLSGGAGNDLLQAGAGRDALDGGLGDDTYVVGLGQTLAALTDAGGNDVLIVTSAPQPLAAPVHITSRADLGLPLLTGIETLRFDDKISFSAFDDVIELLTLNLAWHSELSTSNPELADCWRLGAGNDSFTGAWLFDAVDGGTGDDRLFGMGGDDLLRGGAGNDYIDGGLGRDTLVAGSGRDTLVGGEGNDRYYISDASVQIIEIAAGGGETIYTTVSIDLRNIPNVESLAALGSVGLSLTGTSVINLITGGVGNDTLDGQGARDSLTGGLGDDTYIINDARAEIFENANGGIDTLRTDLSYVMLPLNIEHLVYTGSGNFTGNGWSRALSVTSGAGNDTLSNAQAMYGGEGDDTYYVSWSSPAMRAFENADGGHDTLHIRAPANFVLWDNIEDMVQTGGIAQAHGNALDNEIWGFNVEGGAGNDTMHGTSKVSNILDGGLGNDVLIGGVGNDTFVLDSVDDVYSDTGGTDDRIRIVVSDFFQLQEGIEAVETLGVGATVAGNAIAETFYGGDGDDIFDGGAGADRLFGGGGHDAFYFWGADLVADYLPSFVALGDSSDIFLIEGGADGAFDLPEGELAADAFVSHRTGAPDITARTRFYIDYAAGSLWYDPDGSGQVYDGFLIAWVSMVAAPKITADNFFVI</sequence>
<dbReference type="InterPro" id="IPR003995">
    <property type="entry name" value="RTX_toxin_determinant-A"/>
</dbReference>
<keyword evidence="10" id="KW-1185">Reference proteome</keyword>
<dbReference type="PRINTS" id="PR01488">
    <property type="entry name" value="RTXTOXINA"/>
</dbReference>
<dbReference type="Pfam" id="PF00353">
    <property type="entry name" value="HemolysinCabind"/>
    <property type="match status" value="8"/>
</dbReference>